<organism evidence="2 3">
    <name type="scientific">Candidatus Gallilactobacillus intestinavium</name>
    <dbReference type="NCBI Taxonomy" id="2840838"/>
    <lineage>
        <taxon>Bacteria</taxon>
        <taxon>Bacillati</taxon>
        <taxon>Bacillota</taxon>
        <taxon>Bacilli</taxon>
        <taxon>Lactobacillales</taxon>
        <taxon>Lactobacillaceae</taxon>
        <taxon>Lactobacillaceae incertae sedis</taxon>
        <taxon>Candidatus Gallilactobacillus</taxon>
    </lineage>
</organism>
<evidence type="ECO:0000313" key="2">
    <source>
        <dbReference type="EMBL" id="MBO8441141.1"/>
    </source>
</evidence>
<reference evidence="2" key="2">
    <citation type="journal article" date="2021" name="PeerJ">
        <title>Extensive microbial diversity within the chicken gut microbiome revealed by metagenomics and culture.</title>
        <authorList>
            <person name="Gilroy R."/>
            <person name="Ravi A."/>
            <person name="Getino M."/>
            <person name="Pursley I."/>
            <person name="Horton D.L."/>
            <person name="Alikhan N.F."/>
            <person name="Baker D."/>
            <person name="Gharbi K."/>
            <person name="Hall N."/>
            <person name="Watson M."/>
            <person name="Adriaenssens E.M."/>
            <person name="Foster-Nyarko E."/>
            <person name="Jarju S."/>
            <person name="Secka A."/>
            <person name="Antonio M."/>
            <person name="Oren A."/>
            <person name="Chaudhuri R.R."/>
            <person name="La Ragione R."/>
            <person name="Hildebrand F."/>
            <person name="Pallen M.J."/>
        </authorList>
    </citation>
    <scope>NUCLEOTIDE SEQUENCE</scope>
    <source>
        <strain evidence="2">C6-149</strain>
    </source>
</reference>
<dbReference type="Proteomes" id="UP000823614">
    <property type="component" value="Unassembled WGS sequence"/>
</dbReference>
<keyword evidence="1" id="KW-0812">Transmembrane</keyword>
<keyword evidence="1" id="KW-0472">Membrane</keyword>
<feature type="transmembrane region" description="Helical" evidence="1">
    <location>
        <begin position="126"/>
        <end position="148"/>
    </location>
</feature>
<feature type="transmembrane region" description="Helical" evidence="1">
    <location>
        <begin position="62"/>
        <end position="82"/>
    </location>
</feature>
<reference evidence="2" key="1">
    <citation type="submission" date="2020-10" db="EMBL/GenBank/DDBJ databases">
        <authorList>
            <person name="Gilroy R."/>
        </authorList>
    </citation>
    <scope>NUCLEOTIDE SEQUENCE</scope>
    <source>
        <strain evidence="2">C6-149</strain>
    </source>
</reference>
<keyword evidence="1" id="KW-1133">Transmembrane helix</keyword>
<dbReference type="AlphaFoldDB" id="A0A9D9E4S0"/>
<protein>
    <submittedName>
        <fullName evidence="2">Uncharacterized protein</fullName>
    </submittedName>
</protein>
<evidence type="ECO:0000256" key="1">
    <source>
        <dbReference type="SAM" id="Phobius"/>
    </source>
</evidence>
<sequence>MSKTLTAKLHALRKLMRQHLFLNLFSLLISILIGLIVADALTLYTDIINDNYQAYSGYLDDFTGSVVVIAGTIVLIAGINLLFQDYAIKHKKYFIIIVSFTLLALLTYLAFNLFANSQVQINTSNIIITGVVATILSYLVIIAVSLNLKITFNR</sequence>
<dbReference type="EMBL" id="JADIMP010000029">
    <property type="protein sequence ID" value="MBO8441141.1"/>
    <property type="molecule type" value="Genomic_DNA"/>
</dbReference>
<name>A0A9D9E4S0_9LACO</name>
<proteinExistence type="predicted"/>
<gene>
    <name evidence="2" type="ORF">IAA89_01630</name>
</gene>
<accession>A0A9D9E4S0</accession>
<comment type="caution">
    <text evidence="2">The sequence shown here is derived from an EMBL/GenBank/DDBJ whole genome shotgun (WGS) entry which is preliminary data.</text>
</comment>
<evidence type="ECO:0000313" key="3">
    <source>
        <dbReference type="Proteomes" id="UP000823614"/>
    </source>
</evidence>
<feature type="transmembrane region" description="Helical" evidence="1">
    <location>
        <begin position="20"/>
        <end position="42"/>
    </location>
</feature>
<feature type="transmembrane region" description="Helical" evidence="1">
    <location>
        <begin position="94"/>
        <end position="114"/>
    </location>
</feature>